<dbReference type="PANTHER" id="PTHR22883:SF57">
    <property type="entry name" value="S-ACYLTRANSFERASE"/>
    <property type="match status" value="1"/>
</dbReference>
<feature type="transmembrane region" description="Helical" evidence="8">
    <location>
        <begin position="210"/>
        <end position="230"/>
    </location>
</feature>
<keyword evidence="5 8" id="KW-1133">Transmembrane helix</keyword>
<organism evidence="10 12">
    <name type="scientific">Coffea arabica</name>
    <name type="common">Arabian coffee</name>
    <dbReference type="NCBI Taxonomy" id="13443"/>
    <lineage>
        <taxon>Eukaryota</taxon>
        <taxon>Viridiplantae</taxon>
        <taxon>Streptophyta</taxon>
        <taxon>Embryophyta</taxon>
        <taxon>Tracheophyta</taxon>
        <taxon>Spermatophyta</taxon>
        <taxon>Magnoliopsida</taxon>
        <taxon>eudicotyledons</taxon>
        <taxon>Gunneridae</taxon>
        <taxon>Pentapetalae</taxon>
        <taxon>asterids</taxon>
        <taxon>lamiids</taxon>
        <taxon>Gentianales</taxon>
        <taxon>Rubiaceae</taxon>
        <taxon>Ixoroideae</taxon>
        <taxon>Gardenieae complex</taxon>
        <taxon>Bertiereae - Coffeeae clade</taxon>
        <taxon>Coffeeae</taxon>
        <taxon>Coffea</taxon>
    </lineage>
</organism>
<evidence type="ECO:0000256" key="7">
    <source>
        <dbReference type="ARBA" id="ARBA00023315"/>
    </source>
</evidence>
<name>A0ABM4UG85_COFAR</name>
<evidence type="ECO:0000313" key="11">
    <source>
        <dbReference type="RefSeq" id="XP_071904231.1"/>
    </source>
</evidence>
<feature type="domain" description="Palmitoyltransferase DHHC" evidence="9">
    <location>
        <begin position="160"/>
        <end position="287"/>
    </location>
</feature>
<evidence type="ECO:0000259" key="9">
    <source>
        <dbReference type="Pfam" id="PF01529"/>
    </source>
</evidence>
<keyword evidence="3 8" id="KW-0808">Transferase</keyword>
<accession>A0ABM4UG85</accession>
<feature type="transmembrane region" description="Helical" evidence="8">
    <location>
        <begin position="250"/>
        <end position="276"/>
    </location>
</feature>
<evidence type="ECO:0000256" key="1">
    <source>
        <dbReference type="ARBA" id="ARBA00004127"/>
    </source>
</evidence>
<dbReference type="EC" id="2.3.1.225" evidence="8"/>
<keyword evidence="7 8" id="KW-0012">Acyltransferase</keyword>
<feature type="transmembrane region" description="Helical" evidence="8">
    <location>
        <begin position="81"/>
        <end position="101"/>
    </location>
</feature>
<comment type="similarity">
    <text evidence="2 8">Belongs to the DHHC palmitoyltransferase family.</text>
</comment>
<dbReference type="InterPro" id="IPR001594">
    <property type="entry name" value="Palmitoyltrfase_DHHC"/>
</dbReference>
<dbReference type="GeneID" id="140007529"/>
<gene>
    <name evidence="12" type="primary">LOC140007529</name>
    <name evidence="11" type="synonym">LOC140006296</name>
</gene>
<evidence type="ECO:0000256" key="2">
    <source>
        <dbReference type="ARBA" id="ARBA00008574"/>
    </source>
</evidence>
<reference evidence="11 12" key="1">
    <citation type="submission" date="2025-05" db="UniProtKB">
        <authorList>
            <consortium name="RefSeq"/>
        </authorList>
    </citation>
    <scope>IDENTIFICATION</scope>
    <source>
        <tissue evidence="11 12">Leaves</tissue>
    </source>
</reference>
<comment type="catalytic activity">
    <reaction evidence="8">
        <text>L-cysteinyl-[protein] + hexadecanoyl-CoA = S-hexadecanoyl-L-cysteinyl-[protein] + CoA</text>
        <dbReference type="Rhea" id="RHEA:36683"/>
        <dbReference type="Rhea" id="RHEA-COMP:10131"/>
        <dbReference type="Rhea" id="RHEA-COMP:11032"/>
        <dbReference type="ChEBI" id="CHEBI:29950"/>
        <dbReference type="ChEBI" id="CHEBI:57287"/>
        <dbReference type="ChEBI" id="CHEBI:57379"/>
        <dbReference type="ChEBI" id="CHEBI:74151"/>
        <dbReference type="EC" id="2.3.1.225"/>
    </reaction>
</comment>
<dbReference type="InterPro" id="IPR039859">
    <property type="entry name" value="PFA4/ZDH16/20/ERF2-like"/>
</dbReference>
<evidence type="ECO:0000256" key="3">
    <source>
        <dbReference type="ARBA" id="ARBA00022679"/>
    </source>
</evidence>
<protein>
    <recommendedName>
        <fullName evidence="8">S-acyltransferase</fullName>
        <ecNumber evidence="8">2.3.1.225</ecNumber>
    </recommendedName>
    <alternativeName>
        <fullName evidence="8">Palmitoyltransferase</fullName>
    </alternativeName>
</protein>
<sequence>MSSGKKVDKNSEVSFQAKSKKLFSSLWEKIIGFKRVVQEKSFRFCRGGDELEQARVYHFWPGNNVFFCKGRLICGPDPKGLILTAIAISLSSWTFAVHVASGIMNPAIIVTSSILTTIVLVNLVYVSTIDPGIIPRNDLGTIDAGKRRRRSRVVVINGIEVKFCNICNIYRPPRTCHCATCNNCIQQFDHHCTWIGHCVGLRNYRLHVTFLLTGLLLFAFIFISSCKSVHHKLPGDGNGVIGFLRNDPETVALTLFSFVAMCFLAGFSCYHVYLIAINQTSYEHFHQKYVNSGNPYDKGILNNIKEVLLAPQPPSSVNFRADVEPGWFGGLSDISIK</sequence>
<evidence type="ECO:0000256" key="5">
    <source>
        <dbReference type="ARBA" id="ARBA00022989"/>
    </source>
</evidence>
<dbReference type="Pfam" id="PF01529">
    <property type="entry name" value="DHHC"/>
    <property type="match status" value="1"/>
</dbReference>
<evidence type="ECO:0000313" key="12">
    <source>
        <dbReference type="RefSeq" id="XP_071906294.1"/>
    </source>
</evidence>
<evidence type="ECO:0000256" key="4">
    <source>
        <dbReference type="ARBA" id="ARBA00022692"/>
    </source>
</evidence>
<proteinExistence type="inferred from homology"/>
<keyword evidence="4 8" id="KW-0812">Transmembrane</keyword>
<keyword evidence="6 8" id="KW-0472">Membrane</keyword>
<keyword evidence="10" id="KW-1185">Reference proteome</keyword>
<dbReference type="PROSITE" id="PS50216">
    <property type="entry name" value="DHHC"/>
    <property type="match status" value="1"/>
</dbReference>
<comment type="domain">
    <text evidence="8">The DHHC domain is required for palmitoyltransferase activity.</text>
</comment>
<comment type="subcellular location">
    <subcellularLocation>
        <location evidence="1">Endomembrane system</location>
        <topology evidence="1">Multi-pass membrane protein</topology>
    </subcellularLocation>
</comment>
<dbReference type="PANTHER" id="PTHR22883">
    <property type="entry name" value="ZINC FINGER DHHC DOMAIN CONTAINING PROTEIN"/>
    <property type="match status" value="1"/>
</dbReference>
<dbReference type="RefSeq" id="XP_071904231.1">
    <property type="nucleotide sequence ID" value="XM_072048130.1"/>
</dbReference>
<evidence type="ECO:0000256" key="6">
    <source>
        <dbReference type="ARBA" id="ARBA00023136"/>
    </source>
</evidence>
<evidence type="ECO:0000256" key="8">
    <source>
        <dbReference type="RuleBase" id="RU079119"/>
    </source>
</evidence>
<dbReference type="Proteomes" id="UP001652660">
    <property type="component" value="Chromosome 5e"/>
</dbReference>
<dbReference type="Proteomes" id="UP001652660">
    <property type="component" value="Chromosome 5c"/>
</dbReference>
<evidence type="ECO:0000313" key="10">
    <source>
        <dbReference type="Proteomes" id="UP001652660"/>
    </source>
</evidence>
<feature type="transmembrane region" description="Helical" evidence="8">
    <location>
        <begin position="107"/>
        <end position="126"/>
    </location>
</feature>
<dbReference type="RefSeq" id="XP_071906294.1">
    <property type="nucleotide sequence ID" value="XM_072050193.1"/>
</dbReference>